<dbReference type="GO" id="GO:0003677">
    <property type="term" value="F:DNA binding"/>
    <property type="evidence" value="ECO:0007669"/>
    <property type="project" value="UniProtKB-KW"/>
</dbReference>
<dbReference type="Proteomes" id="UP000628710">
    <property type="component" value="Unassembled WGS sequence"/>
</dbReference>
<organism evidence="6 7">
    <name type="scientific">Marinomonas transparens</name>
    <dbReference type="NCBI Taxonomy" id="2795388"/>
    <lineage>
        <taxon>Bacteria</taxon>
        <taxon>Pseudomonadati</taxon>
        <taxon>Pseudomonadota</taxon>
        <taxon>Gammaproteobacteria</taxon>
        <taxon>Oceanospirillales</taxon>
        <taxon>Oceanospirillaceae</taxon>
        <taxon>Marinomonas</taxon>
    </lineage>
</organism>
<dbReference type="SUPFAM" id="SSF55781">
    <property type="entry name" value="GAF domain-like"/>
    <property type="match status" value="1"/>
</dbReference>
<dbReference type="AlphaFoldDB" id="A0A934JSH6"/>
<feature type="domain" description="HTH iclR-type" evidence="4">
    <location>
        <begin position="5"/>
        <end position="66"/>
    </location>
</feature>
<protein>
    <submittedName>
        <fullName evidence="6">Helix-turn-helix domain-containing protein</fullName>
    </submittedName>
</protein>
<dbReference type="SMART" id="SM00346">
    <property type="entry name" value="HTH_ICLR"/>
    <property type="match status" value="1"/>
</dbReference>
<dbReference type="PANTHER" id="PTHR30136">
    <property type="entry name" value="HELIX-TURN-HELIX TRANSCRIPTIONAL REGULATOR, ICLR FAMILY"/>
    <property type="match status" value="1"/>
</dbReference>
<dbReference type="Pfam" id="PF09339">
    <property type="entry name" value="HTH_IclR"/>
    <property type="match status" value="1"/>
</dbReference>
<evidence type="ECO:0000259" key="5">
    <source>
        <dbReference type="PROSITE" id="PS51078"/>
    </source>
</evidence>
<dbReference type="InterPro" id="IPR050707">
    <property type="entry name" value="HTH_MetabolicPath_Reg"/>
</dbReference>
<sequence length="260" mass="28825">MVKAIDSVARAMQVLDQLQKASPLTLSELQRCTGINKATLLRILKTLSLSGWVIKSLSENKYSLSASVLEDSKPKSLEARLAEAAAPILDELYDILAWPSDIAICDGDRMKLIETTCHRAESFPYRSSIRSRPEFLYSGVGRCFLALCDAKERQDIINRLKKLPNKEGKLAHDTVWLNQMIEQTRSLGYGVRQSSYYNHRTTSGLSIDAIAVPIKEPGGKLIGCLSVAWPQGSFIQASLEKAVLPHLRRAAVDIAKRMPS</sequence>
<evidence type="ECO:0000256" key="1">
    <source>
        <dbReference type="ARBA" id="ARBA00023015"/>
    </source>
</evidence>
<feature type="domain" description="IclR-ED" evidence="5">
    <location>
        <begin position="60"/>
        <end position="260"/>
    </location>
</feature>
<reference evidence="6" key="1">
    <citation type="submission" date="2020-12" db="EMBL/GenBank/DDBJ databases">
        <title>Marinomonas arctica sp. nov., a psychrotolerant bacterium isolated from the Arctic.</title>
        <authorList>
            <person name="Zhang Y."/>
        </authorList>
    </citation>
    <scope>NUCLEOTIDE SEQUENCE</scope>
    <source>
        <strain evidence="6">C1424</strain>
    </source>
</reference>
<dbReference type="GO" id="GO:0045892">
    <property type="term" value="P:negative regulation of DNA-templated transcription"/>
    <property type="evidence" value="ECO:0007669"/>
    <property type="project" value="TreeGrafter"/>
</dbReference>
<gene>
    <name evidence="6" type="ORF">I8J31_07285</name>
</gene>
<dbReference type="PANTHER" id="PTHR30136:SF23">
    <property type="entry name" value="DNA-BINDING TRANSCRIPTIONAL ACTIVATOR MHPR"/>
    <property type="match status" value="1"/>
</dbReference>
<dbReference type="RefSeq" id="WP_199467634.1">
    <property type="nucleotide sequence ID" value="NZ_JAEMNX010000006.1"/>
</dbReference>
<evidence type="ECO:0000256" key="2">
    <source>
        <dbReference type="ARBA" id="ARBA00023125"/>
    </source>
</evidence>
<dbReference type="GO" id="GO:0003700">
    <property type="term" value="F:DNA-binding transcription factor activity"/>
    <property type="evidence" value="ECO:0007669"/>
    <property type="project" value="TreeGrafter"/>
</dbReference>
<keyword evidence="7" id="KW-1185">Reference proteome</keyword>
<dbReference type="Gene3D" id="1.10.10.10">
    <property type="entry name" value="Winged helix-like DNA-binding domain superfamily/Winged helix DNA-binding domain"/>
    <property type="match status" value="1"/>
</dbReference>
<evidence type="ECO:0000259" key="4">
    <source>
        <dbReference type="PROSITE" id="PS51077"/>
    </source>
</evidence>
<dbReference type="PROSITE" id="PS51078">
    <property type="entry name" value="ICLR_ED"/>
    <property type="match status" value="1"/>
</dbReference>
<dbReference type="EMBL" id="JAEMNX010000006">
    <property type="protein sequence ID" value="MBJ7537486.1"/>
    <property type="molecule type" value="Genomic_DNA"/>
</dbReference>
<dbReference type="Gene3D" id="3.30.450.40">
    <property type="match status" value="1"/>
</dbReference>
<dbReference type="InterPro" id="IPR036388">
    <property type="entry name" value="WH-like_DNA-bd_sf"/>
</dbReference>
<dbReference type="InterPro" id="IPR029016">
    <property type="entry name" value="GAF-like_dom_sf"/>
</dbReference>
<keyword evidence="2" id="KW-0238">DNA-binding</keyword>
<dbReference type="InterPro" id="IPR036390">
    <property type="entry name" value="WH_DNA-bd_sf"/>
</dbReference>
<keyword evidence="3" id="KW-0804">Transcription</keyword>
<dbReference type="InterPro" id="IPR014757">
    <property type="entry name" value="Tscrpt_reg_IclR_C"/>
</dbReference>
<comment type="caution">
    <text evidence="6">The sequence shown here is derived from an EMBL/GenBank/DDBJ whole genome shotgun (WGS) entry which is preliminary data.</text>
</comment>
<dbReference type="Pfam" id="PF01614">
    <property type="entry name" value="IclR_C"/>
    <property type="match status" value="1"/>
</dbReference>
<accession>A0A934JSH6</accession>
<evidence type="ECO:0000313" key="7">
    <source>
        <dbReference type="Proteomes" id="UP000628710"/>
    </source>
</evidence>
<keyword evidence="1" id="KW-0805">Transcription regulation</keyword>
<proteinExistence type="predicted"/>
<dbReference type="PROSITE" id="PS51077">
    <property type="entry name" value="HTH_ICLR"/>
    <property type="match status" value="1"/>
</dbReference>
<dbReference type="InterPro" id="IPR005471">
    <property type="entry name" value="Tscrpt_reg_IclR_N"/>
</dbReference>
<dbReference type="SUPFAM" id="SSF46785">
    <property type="entry name" value="Winged helix' DNA-binding domain"/>
    <property type="match status" value="1"/>
</dbReference>
<name>A0A934JSH6_9GAMM</name>
<evidence type="ECO:0000313" key="6">
    <source>
        <dbReference type="EMBL" id="MBJ7537486.1"/>
    </source>
</evidence>
<evidence type="ECO:0000256" key="3">
    <source>
        <dbReference type="ARBA" id="ARBA00023163"/>
    </source>
</evidence>